<name>A0ABW2SMY2_9ACTO</name>
<dbReference type="SMART" id="SM00354">
    <property type="entry name" value="HTH_LACI"/>
    <property type="match status" value="1"/>
</dbReference>
<dbReference type="PROSITE" id="PS00356">
    <property type="entry name" value="HTH_LACI_1"/>
    <property type="match status" value="1"/>
</dbReference>
<dbReference type="GO" id="GO:0003677">
    <property type="term" value="F:DNA binding"/>
    <property type="evidence" value="ECO:0007669"/>
    <property type="project" value="UniProtKB-KW"/>
</dbReference>
<organism evidence="5 6">
    <name type="scientific">Schaalia naturae</name>
    <dbReference type="NCBI Taxonomy" id="635203"/>
    <lineage>
        <taxon>Bacteria</taxon>
        <taxon>Bacillati</taxon>
        <taxon>Actinomycetota</taxon>
        <taxon>Actinomycetes</taxon>
        <taxon>Actinomycetales</taxon>
        <taxon>Actinomycetaceae</taxon>
        <taxon>Schaalia</taxon>
    </lineage>
</organism>
<reference evidence="6" key="1">
    <citation type="journal article" date="2019" name="Int. J. Syst. Evol. Microbiol.">
        <title>The Global Catalogue of Microorganisms (GCM) 10K type strain sequencing project: providing services to taxonomists for standard genome sequencing and annotation.</title>
        <authorList>
            <consortium name="The Broad Institute Genomics Platform"/>
            <consortium name="The Broad Institute Genome Sequencing Center for Infectious Disease"/>
            <person name="Wu L."/>
            <person name="Ma J."/>
        </authorList>
    </citation>
    <scope>NUCLEOTIDE SEQUENCE [LARGE SCALE GENOMIC DNA]</scope>
    <source>
        <strain evidence="6">CCUG 56698</strain>
    </source>
</reference>
<evidence type="ECO:0000256" key="3">
    <source>
        <dbReference type="ARBA" id="ARBA00023163"/>
    </source>
</evidence>
<sequence length="339" mass="35805">MSTIKDVARRAGVSISTVSYALSGKRSVSEETRSRVEAAVRALRYRPNAGARILASARTQILALSAPMHDHTYPAAFMTFVRAVTQAAHDHDYDVVLLTECDDAACESISRVVSTGLVDGVVLMDVVGEDARVPLLRALGVPSAVIGLPEDREGMSCVDMDFGRAARMCVARLADAGCVQIGLVGQPQALYDRGLTFAVRFREAFQDECRERGLGAAVTTSDAPGAVARLRTSLHGLDAFVLDCGEYAVEQVLDELRETGEHRLVGAAQGLSIVVGGPSFDPGRFDPPLDAVPVDPVRSGSTAVSLLLGQVDGGTAESVELYAPSWVRHGSVRNGGGLA</sequence>
<keyword evidence="2 5" id="KW-0238">DNA-binding</keyword>
<evidence type="ECO:0000313" key="6">
    <source>
        <dbReference type="Proteomes" id="UP001596527"/>
    </source>
</evidence>
<dbReference type="PANTHER" id="PTHR30146:SF153">
    <property type="entry name" value="LACTOSE OPERON REPRESSOR"/>
    <property type="match status" value="1"/>
</dbReference>
<dbReference type="SUPFAM" id="SSF47413">
    <property type="entry name" value="lambda repressor-like DNA-binding domains"/>
    <property type="match status" value="1"/>
</dbReference>
<dbReference type="Pfam" id="PF13377">
    <property type="entry name" value="Peripla_BP_3"/>
    <property type="match status" value="1"/>
</dbReference>
<dbReference type="InterPro" id="IPR046335">
    <property type="entry name" value="LacI/GalR-like_sensor"/>
</dbReference>
<dbReference type="SUPFAM" id="SSF53822">
    <property type="entry name" value="Periplasmic binding protein-like I"/>
    <property type="match status" value="1"/>
</dbReference>
<dbReference type="CDD" id="cd01392">
    <property type="entry name" value="HTH_LacI"/>
    <property type="match status" value="1"/>
</dbReference>
<dbReference type="RefSeq" id="WP_380974821.1">
    <property type="nucleotide sequence ID" value="NZ_JBHTEF010000001.1"/>
</dbReference>
<evidence type="ECO:0000313" key="5">
    <source>
        <dbReference type="EMBL" id="MFC7581474.1"/>
    </source>
</evidence>
<evidence type="ECO:0000256" key="2">
    <source>
        <dbReference type="ARBA" id="ARBA00023125"/>
    </source>
</evidence>
<evidence type="ECO:0000256" key="1">
    <source>
        <dbReference type="ARBA" id="ARBA00023015"/>
    </source>
</evidence>
<keyword evidence="1" id="KW-0805">Transcription regulation</keyword>
<keyword evidence="6" id="KW-1185">Reference proteome</keyword>
<dbReference type="InterPro" id="IPR000843">
    <property type="entry name" value="HTH_LacI"/>
</dbReference>
<dbReference type="InterPro" id="IPR010982">
    <property type="entry name" value="Lambda_DNA-bd_dom_sf"/>
</dbReference>
<dbReference type="PROSITE" id="PS50932">
    <property type="entry name" value="HTH_LACI_2"/>
    <property type="match status" value="1"/>
</dbReference>
<dbReference type="PANTHER" id="PTHR30146">
    <property type="entry name" value="LACI-RELATED TRANSCRIPTIONAL REPRESSOR"/>
    <property type="match status" value="1"/>
</dbReference>
<dbReference type="Gene3D" id="3.40.50.2300">
    <property type="match status" value="2"/>
</dbReference>
<comment type="caution">
    <text evidence="5">The sequence shown here is derived from an EMBL/GenBank/DDBJ whole genome shotgun (WGS) entry which is preliminary data.</text>
</comment>
<dbReference type="InterPro" id="IPR028082">
    <property type="entry name" value="Peripla_BP_I"/>
</dbReference>
<proteinExistence type="predicted"/>
<dbReference type="Gene3D" id="1.10.260.40">
    <property type="entry name" value="lambda repressor-like DNA-binding domains"/>
    <property type="match status" value="1"/>
</dbReference>
<keyword evidence="3" id="KW-0804">Transcription</keyword>
<evidence type="ECO:0000259" key="4">
    <source>
        <dbReference type="PROSITE" id="PS50932"/>
    </source>
</evidence>
<gene>
    <name evidence="5" type="ORF">ACFQWG_09745</name>
</gene>
<dbReference type="Pfam" id="PF00356">
    <property type="entry name" value="LacI"/>
    <property type="match status" value="1"/>
</dbReference>
<feature type="domain" description="HTH lacI-type" evidence="4">
    <location>
        <begin position="2"/>
        <end position="56"/>
    </location>
</feature>
<dbReference type="Proteomes" id="UP001596527">
    <property type="component" value="Unassembled WGS sequence"/>
</dbReference>
<accession>A0ABW2SMY2</accession>
<protein>
    <submittedName>
        <fullName evidence="5">LacI family DNA-binding transcriptional regulator</fullName>
    </submittedName>
</protein>
<dbReference type="EMBL" id="JBHTEF010000001">
    <property type="protein sequence ID" value="MFC7581474.1"/>
    <property type="molecule type" value="Genomic_DNA"/>
</dbReference>